<dbReference type="InterPro" id="IPR057308">
    <property type="entry name" value="CHCR_PEP5_VPS11"/>
</dbReference>
<feature type="compositionally biased region" description="Polar residues" evidence="8">
    <location>
        <begin position="416"/>
        <end position="429"/>
    </location>
</feature>
<evidence type="ECO:0000313" key="10">
    <source>
        <dbReference type="EMBL" id="KAK8730954.1"/>
    </source>
</evidence>
<protein>
    <recommendedName>
        <fullName evidence="9">RING-type domain-containing protein</fullName>
    </recommendedName>
</protein>
<dbReference type="GO" id="GO:0030897">
    <property type="term" value="C:HOPS complex"/>
    <property type="evidence" value="ECO:0007669"/>
    <property type="project" value="TreeGrafter"/>
</dbReference>
<dbReference type="CDD" id="cd16688">
    <property type="entry name" value="RING-H2_Vps11"/>
    <property type="match status" value="1"/>
</dbReference>
<feature type="region of interest" description="Disordered" evidence="8">
    <location>
        <begin position="410"/>
        <end position="537"/>
    </location>
</feature>
<dbReference type="GO" id="GO:0008270">
    <property type="term" value="F:zinc ion binding"/>
    <property type="evidence" value="ECO:0007669"/>
    <property type="project" value="UniProtKB-KW"/>
</dbReference>
<dbReference type="InterPro" id="IPR024763">
    <property type="entry name" value="VPS11_C"/>
</dbReference>
<dbReference type="Pfam" id="PF13923">
    <property type="entry name" value="zf-C3HC4_2"/>
    <property type="match status" value="1"/>
</dbReference>
<dbReference type="AlphaFoldDB" id="A0AAW0WU73"/>
<dbReference type="PANTHER" id="PTHR23323:SF24">
    <property type="entry name" value="VACUOLAR PROTEIN SORTING-ASSOCIATED PROTEIN 11 HOMOLOG"/>
    <property type="match status" value="1"/>
</dbReference>
<reference evidence="10 11" key="1">
    <citation type="journal article" date="2024" name="BMC Genomics">
        <title>Genome assembly of redclaw crayfish (Cherax quadricarinatus) provides insights into its immune adaptation and hypoxia tolerance.</title>
        <authorList>
            <person name="Liu Z."/>
            <person name="Zheng J."/>
            <person name="Li H."/>
            <person name="Fang K."/>
            <person name="Wang S."/>
            <person name="He J."/>
            <person name="Zhou D."/>
            <person name="Weng S."/>
            <person name="Chi M."/>
            <person name="Gu Z."/>
            <person name="He J."/>
            <person name="Li F."/>
            <person name="Wang M."/>
        </authorList>
    </citation>
    <scope>NUCLEOTIDE SEQUENCE [LARGE SCALE GENOMIC DNA]</scope>
    <source>
        <strain evidence="10">ZL_2023a</strain>
    </source>
</reference>
<sequence>MATIPGKLSVKLYTTLLAEYLHQYSLAPEGQEQVALGEKVMELLRSSDNEYCRDHALLLCDKLKFYDGKLLLWEQAGMYEELLSWYAERGDMESLLAVCARKSQQYPRLWCSALKLLTSSTSVSAPDPQHLMTCLTNIEQKGLLPPLEVVDELANSPHITLGQVRDYLLRVVSTHSATLSTETARTQQYSQETTKMRDTIHELRTSATQFTATKCNICNNELELPSVHFLCRHSFHQHCFESYSESDSDCPVCLPENKKMLEVIKAQETHRSQHDQFHEQLERSADSFSVVADYLGRGVFTHLHSLAAMYPPLNTTKSVGGEGRLRMRERHGQGVMESEPESRLRTEVRGGLSQFTPDRTSRVASPPADDKVRQETPSAILMSPQEGRLRLGVTSNIAVPVAERKLISNEPVRMGGSSSKCSPSLQDHITGSPAPSMDKDFTKSSPVESISSSLSNTHLSRPKTLTDNPFQEENVGSSNPFANEFETEQLEGNPFADEYDESKNPFAEDSPDSKSPDEKNPFAKDDYDSQLNPFGES</sequence>
<dbReference type="InterPro" id="IPR001841">
    <property type="entry name" value="Znf_RING"/>
</dbReference>
<evidence type="ECO:0000313" key="11">
    <source>
        <dbReference type="Proteomes" id="UP001445076"/>
    </source>
</evidence>
<dbReference type="InterPro" id="IPR013083">
    <property type="entry name" value="Znf_RING/FYVE/PHD"/>
</dbReference>
<comment type="caution">
    <text evidence="10">The sequence shown here is derived from an EMBL/GenBank/DDBJ whole genome shotgun (WGS) entry which is preliminary data.</text>
</comment>
<proteinExistence type="inferred from homology"/>
<dbReference type="PANTHER" id="PTHR23323">
    <property type="entry name" value="VACUOLAR PROTEIN SORTING-ASSOCIATED PROTEIN"/>
    <property type="match status" value="1"/>
</dbReference>
<evidence type="ECO:0000256" key="5">
    <source>
        <dbReference type="ARBA" id="ARBA00022833"/>
    </source>
</evidence>
<evidence type="ECO:0000256" key="8">
    <source>
        <dbReference type="SAM" id="MobiDB-lite"/>
    </source>
</evidence>
<keyword evidence="3" id="KW-0479">Metal-binding</keyword>
<evidence type="ECO:0000256" key="4">
    <source>
        <dbReference type="ARBA" id="ARBA00022771"/>
    </source>
</evidence>
<feature type="compositionally biased region" description="Polar residues" evidence="8">
    <location>
        <begin position="463"/>
        <end position="481"/>
    </location>
</feature>
<feature type="compositionally biased region" description="Low complexity" evidence="8">
    <location>
        <begin position="444"/>
        <end position="459"/>
    </location>
</feature>
<dbReference type="SUPFAM" id="SSF57850">
    <property type="entry name" value="RING/U-box"/>
    <property type="match status" value="1"/>
</dbReference>
<dbReference type="GO" id="GO:0007033">
    <property type="term" value="P:vacuole organization"/>
    <property type="evidence" value="ECO:0007669"/>
    <property type="project" value="TreeGrafter"/>
</dbReference>
<keyword evidence="5" id="KW-0862">Zinc</keyword>
<feature type="region of interest" description="Disordered" evidence="8">
    <location>
        <begin position="330"/>
        <end position="373"/>
    </location>
</feature>
<evidence type="ECO:0000256" key="3">
    <source>
        <dbReference type="ARBA" id="ARBA00022723"/>
    </source>
</evidence>
<dbReference type="Pfam" id="PF12451">
    <property type="entry name" value="VPS11_C"/>
    <property type="match status" value="1"/>
</dbReference>
<dbReference type="GO" id="GO:0030674">
    <property type="term" value="F:protein-macromolecule adaptor activity"/>
    <property type="evidence" value="ECO:0007669"/>
    <property type="project" value="TreeGrafter"/>
</dbReference>
<dbReference type="GO" id="GO:0048284">
    <property type="term" value="P:organelle fusion"/>
    <property type="evidence" value="ECO:0007669"/>
    <property type="project" value="TreeGrafter"/>
</dbReference>
<dbReference type="GO" id="GO:0006904">
    <property type="term" value="P:vesicle docking involved in exocytosis"/>
    <property type="evidence" value="ECO:0007669"/>
    <property type="project" value="TreeGrafter"/>
</dbReference>
<dbReference type="GO" id="GO:0007032">
    <property type="term" value="P:endosome organization"/>
    <property type="evidence" value="ECO:0007669"/>
    <property type="project" value="TreeGrafter"/>
</dbReference>
<keyword evidence="6" id="KW-0472">Membrane</keyword>
<dbReference type="PROSITE" id="PS50089">
    <property type="entry name" value="ZF_RING_2"/>
    <property type="match status" value="1"/>
</dbReference>
<organism evidence="10 11">
    <name type="scientific">Cherax quadricarinatus</name>
    <name type="common">Australian red claw crayfish</name>
    <dbReference type="NCBI Taxonomy" id="27406"/>
    <lineage>
        <taxon>Eukaryota</taxon>
        <taxon>Metazoa</taxon>
        <taxon>Ecdysozoa</taxon>
        <taxon>Arthropoda</taxon>
        <taxon>Crustacea</taxon>
        <taxon>Multicrustacea</taxon>
        <taxon>Malacostraca</taxon>
        <taxon>Eumalacostraca</taxon>
        <taxon>Eucarida</taxon>
        <taxon>Decapoda</taxon>
        <taxon>Pleocyemata</taxon>
        <taxon>Astacidea</taxon>
        <taxon>Parastacoidea</taxon>
        <taxon>Parastacidae</taxon>
        <taxon>Cherax</taxon>
    </lineage>
</organism>
<evidence type="ECO:0000256" key="6">
    <source>
        <dbReference type="ARBA" id="ARBA00023136"/>
    </source>
</evidence>
<dbReference type="Proteomes" id="UP001445076">
    <property type="component" value="Unassembled WGS sequence"/>
</dbReference>
<dbReference type="EMBL" id="JARKIK010000062">
    <property type="protein sequence ID" value="KAK8730954.1"/>
    <property type="molecule type" value="Genomic_DNA"/>
</dbReference>
<dbReference type="Pfam" id="PF23356">
    <property type="entry name" value="TPR_PEP5_VPS11"/>
    <property type="match status" value="1"/>
</dbReference>
<evidence type="ECO:0000256" key="2">
    <source>
        <dbReference type="ARBA" id="ARBA00007070"/>
    </source>
</evidence>
<comment type="similarity">
    <text evidence="2">Belongs to the VPS11 family.</text>
</comment>
<keyword evidence="11" id="KW-1185">Reference proteome</keyword>
<dbReference type="FunFam" id="3.30.40.10:FF:000258">
    <property type="entry name" value="Vacuolar protein sorting-associated protein 11 homolog"/>
    <property type="match status" value="1"/>
</dbReference>
<feature type="domain" description="RING-type" evidence="9">
    <location>
        <begin position="215"/>
        <end position="253"/>
    </location>
</feature>
<feature type="compositionally biased region" description="Basic and acidic residues" evidence="8">
    <location>
        <begin position="511"/>
        <end position="527"/>
    </location>
</feature>
<keyword evidence="4 7" id="KW-0863">Zinc-finger</keyword>
<comment type="subcellular location">
    <subcellularLocation>
        <location evidence="1">Late endosome membrane</location>
        <topology evidence="1">Peripheral membrane protein</topology>
        <orientation evidence="1">Cytoplasmic side</orientation>
    </subcellularLocation>
</comment>
<evidence type="ECO:0000259" key="9">
    <source>
        <dbReference type="PROSITE" id="PS50089"/>
    </source>
</evidence>
<gene>
    <name evidence="10" type="ORF">OTU49_007718</name>
</gene>
<evidence type="ECO:0000256" key="1">
    <source>
        <dbReference type="ARBA" id="ARBA00004492"/>
    </source>
</evidence>
<name>A0AAW0WU73_CHEQU</name>
<dbReference type="SMART" id="SM00184">
    <property type="entry name" value="RING"/>
    <property type="match status" value="1"/>
</dbReference>
<dbReference type="Gene3D" id="3.30.40.10">
    <property type="entry name" value="Zinc/RING finger domain, C3HC4 (zinc finger)"/>
    <property type="match status" value="1"/>
</dbReference>
<dbReference type="GO" id="GO:0031902">
    <property type="term" value="C:late endosome membrane"/>
    <property type="evidence" value="ECO:0007669"/>
    <property type="project" value="UniProtKB-SubCell"/>
</dbReference>
<accession>A0AAW0WU73</accession>
<evidence type="ECO:0000256" key="7">
    <source>
        <dbReference type="PROSITE-ProRule" id="PRU00175"/>
    </source>
</evidence>